<organism evidence="2 3">
    <name type="scientific">Afipia carboxidovorans (strain ATCC 49405 / DSM 1227 / KCTC 32145 / OM5)</name>
    <name type="common">Oligotropha carboxidovorans</name>
    <dbReference type="NCBI Taxonomy" id="504832"/>
    <lineage>
        <taxon>Bacteria</taxon>
        <taxon>Pseudomonadati</taxon>
        <taxon>Pseudomonadota</taxon>
        <taxon>Alphaproteobacteria</taxon>
        <taxon>Hyphomicrobiales</taxon>
        <taxon>Nitrobacteraceae</taxon>
        <taxon>Afipia</taxon>
    </lineage>
</organism>
<dbReference type="Gene3D" id="3.40.50.150">
    <property type="entry name" value="Vaccinia Virus protein VP39"/>
    <property type="match status" value="1"/>
</dbReference>
<dbReference type="HOGENOM" id="CLU_061148_0_0_5"/>
<dbReference type="CDD" id="cd02440">
    <property type="entry name" value="AdoMet_MTases"/>
    <property type="match status" value="1"/>
</dbReference>
<reference evidence="2 3" key="1">
    <citation type="journal article" date="2011" name="J. Bacteriol.">
        <title>Complete genome sequences of the chemolithoautotrophic Oligotropha carboxidovorans strains OM4 and OM5.</title>
        <authorList>
            <person name="Volland S."/>
            <person name="Rachinger M."/>
            <person name="Strittmatter A."/>
            <person name="Daniel R."/>
            <person name="Gottschalk G."/>
            <person name="Meyer O."/>
        </authorList>
    </citation>
    <scope>NUCLEOTIDE SEQUENCE [LARGE SCALE GENOMIC DNA]</scope>
    <source>
        <strain evidence="3">ATCC 49405 / DSM 1227 / KCTC 32145 / OM5</strain>
    </source>
</reference>
<keyword evidence="3" id="KW-1185">Reference proteome</keyword>
<gene>
    <name evidence="2" type="ordered locus">OCA5_c21060</name>
</gene>
<dbReference type="Proteomes" id="UP000007730">
    <property type="component" value="Chromosome"/>
</dbReference>
<feature type="domain" description="Methyltransferase" evidence="1">
    <location>
        <begin position="65"/>
        <end position="196"/>
    </location>
</feature>
<evidence type="ECO:0000313" key="3">
    <source>
        <dbReference type="Proteomes" id="UP000007730"/>
    </source>
</evidence>
<name>F8BWP4_AFIC5</name>
<evidence type="ECO:0000313" key="2">
    <source>
        <dbReference type="EMBL" id="AEI06812.1"/>
    </source>
</evidence>
<protein>
    <recommendedName>
        <fullName evidence="1">Methyltransferase domain-containing protein</fullName>
    </recommendedName>
</protein>
<accession>F8BWP4</accession>
<dbReference type="Pfam" id="PF13847">
    <property type="entry name" value="Methyltransf_31"/>
    <property type="match status" value="1"/>
</dbReference>
<dbReference type="KEGG" id="ocg:OCA5_c21060"/>
<dbReference type="STRING" id="504832.OCA5_c21060"/>
<dbReference type="EMBL" id="CP002826">
    <property type="protein sequence ID" value="AEI06812.1"/>
    <property type="molecule type" value="Genomic_DNA"/>
</dbReference>
<dbReference type="InterPro" id="IPR029063">
    <property type="entry name" value="SAM-dependent_MTases_sf"/>
</dbReference>
<dbReference type="OrthoDB" id="9765084at2"/>
<sequence length="256" mass="29373">MSRLTQLVRKYRNSRAAQKNAFAYYSVRLPDGSLTMPGADWEMSAHPVFLGAKSFLTDTFGDQLEGKSILDLGCLEGGFSVEFARLGMRATGLEVRTSNVKKCFYLKSKLGLPNLNFVQDDCWNFKQYGNSFDVIFCSGLLYHLSEPRKFIGMLADSCNHLILDTHYATVENDHETLKLDEVATHEGLSGRWYREYEDGKDNRNDNAHWNSWGNTRSFWPYKDEVLRALESAGFKGINDSYFPRHDFQRFMVTGHK</sequence>
<evidence type="ECO:0000259" key="1">
    <source>
        <dbReference type="Pfam" id="PF13847"/>
    </source>
</evidence>
<dbReference type="SUPFAM" id="SSF53335">
    <property type="entry name" value="S-adenosyl-L-methionine-dependent methyltransferases"/>
    <property type="match status" value="1"/>
</dbReference>
<dbReference type="AlphaFoldDB" id="F8BWP4"/>
<dbReference type="eggNOG" id="COG2227">
    <property type="taxonomic scope" value="Bacteria"/>
</dbReference>
<dbReference type="InterPro" id="IPR025714">
    <property type="entry name" value="Methyltranfer_dom"/>
</dbReference>
<proteinExistence type="predicted"/>
<dbReference type="RefSeq" id="WP_013913164.1">
    <property type="nucleotide sequence ID" value="NC_011386.1"/>
</dbReference>